<comment type="caution">
    <text evidence="3">The sequence shown here is derived from an EMBL/GenBank/DDBJ whole genome shotgun (WGS) entry which is preliminary data.</text>
</comment>
<dbReference type="AlphaFoldDB" id="A0ABC8UWD8"/>
<evidence type="ECO:0000313" key="2">
    <source>
        <dbReference type="EMBL" id="CAK9146346.1"/>
    </source>
</evidence>
<evidence type="ECO:0000259" key="1">
    <source>
        <dbReference type="Pfam" id="PF03469"/>
    </source>
</evidence>
<dbReference type="EMBL" id="CAUOFW020001562">
    <property type="protein sequence ID" value="CAK9146346.1"/>
    <property type="molecule type" value="Genomic_DNA"/>
</dbReference>
<name>A0ABC8UWD8_9AQUA</name>
<keyword evidence="4" id="KW-1185">Reference proteome</keyword>
<dbReference type="InterPro" id="IPR005379">
    <property type="entry name" value="FDM1-5/IDN2_XH"/>
</dbReference>
<accession>A0ABC8UWD8</accession>
<dbReference type="PANTHER" id="PTHR21596:SF23">
    <property type="entry name" value="FACTOR OF DNA METHYLATION 4"/>
    <property type="match status" value="1"/>
</dbReference>
<dbReference type="InterPro" id="IPR045177">
    <property type="entry name" value="FDM1-5/IDN2"/>
</dbReference>
<dbReference type="PANTHER" id="PTHR21596">
    <property type="entry name" value="RIBONUCLEASE P SUBUNIT P38"/>
    <property type="match status" value="1"/>
</dbReference>
<dbReference type="Pfam" id="PF03469">
    <property type="entry name" value="XH"/>
    <property type="match status" value="1"/>
</dbReference>
<reference evidence="3 4" key="1">
    <citation type="submission" date="2024-02" db="EMBL/GenBank/DDBJ databases">
        <authorList>
            <person name="Vignale AGUSTIN F."/>
            <person name="Sosa J E."/>
            <person name="Modenutti C."/>
        </authorList>
    </citation>
    <scope>NUCLEOTIDE SEQUENCE [LARGE SCALE GENOMIC DNA]</scope>
</reference>
<evidence type="ECO:0000313" key="4">
    <source>
        <dbReference type="Proteomes" id="UP001642360"/>
    </source>
</evidence>
<sequence length="150" mass="17259">MALKEQQPSQSLVGVKRMGELDQKPFLDVAKRKYPDKIADDKALELCSLWESYLRDPHWHPFKVVAVEGGEDHKEIIDEEDTRLKFLKNDLGNKAYMAMAAALLEVNKYNPSSRYAVSELWNYNEGREATLKEGVSYVLKQRGAQKEEKL</sequence>
<dbReference type="Proteomes" id="UP001642360">
    <property type="component" value="Unassembled WGS sequence"/>
</dbReference>
<evidence type="ECO:0000313" key="3">
    <source>
        <dbReference type="EMBL" id="CAK9185398.1"/>
    </source>
</evidence>
<feature type="domain" description="Factor of DNA methylation 1-5/IDN2" evidence="1">
    <location>
        <begin position="16"/>
        <end position="146"/>
    </location>
</feature>
<proteinExistence type="predicted"/>
<organism evidence="3 4">
    <name type="scientific">Ilex paraguariensis</name>
    <name type="common">yerba mate</name>
    <dbReference type="NCBI Taxonomy" id="185542"/>
    <lineage>
        <taxon>Eukaryota</taxon>
        <taxon>Viridiplantae</taxon>
        <taxon>Streptophyta</taxon>
        <taxon>Embryophyta</taxon>
        <taxon>Tracheophyta</taxon>
        <taxon>Spermatophyta</taxon>
        <taxon>Magnoliopsida</taxon>
        <taxon>eudicotyledons</taxon>
        <taxon>Gunneridae</taxon>
        <taxon>Pentapetalae</taxon>
        <taxon>asterids</taxon>
        <taxon>campanulids</taxon>
        <taxon>Aquifoliales</taxon>
        <taxon>Aquifoliaceae</taxon>
        <taxon>Ilex</taxon>
    </lineage>
</organism>
<dbReference type="EMBL" id="CAUOFW020009284">
    <property type="protein sequence ID" value="CAK9185398.1"/>
    <property type="molecule type" value="Genomic_DNA"/>
</dbReference>
<gene>
    <name evidence="2" type="ORF">ILEXP_LOCUS14179</name>
    <name evidence="3" type="ORF">ILEXP_LOCUS55796</name>
</gene>
<protein>
    <recommendedName>
        <fullName evidence="1">Factor of DNA methylation 1-5/IDN2 domain-containing protein</fullName>
    </recommendedName>
</protein>